<dbReference type="InterPro" id="IPR034660">
    <property type="entry name" value="DinB/YfiT-like"/>
</dbReference>
<dbReference type="GO" id="GO:0046872">
    <property type="term" value="F:metal ion binding"/>
    <property type="evidence" value="ECO:0007669"/>
    <property type="project" value="InterPro"/>
</dbReference>
<gene>
    <name evidence="3" type="ORF">EV186_1011380</name>
</gene>
<dbReference type="RefSeq" id="WP_243753849.1">
    <property type="nucleotide sequence ID" value="NZ_SNXZ01000001.1"/>
</dbReference>
<sequence>MTTAMWTIKGWSAVRTEQAAMLRTALDQPSLAIEVPSCPGWRLADLAQHVGRFAETVTGYLRTGSRLPLPPVPLPSGDPLAYFDERMAALADACDATPANNPVWTLSPAAPDLAWVWHRRVAHELNLRRWDAQAALHSLVPTEQDQAVDALDELLGTLLAARFDASPPEVGGTVLIACEDGPHWRVTLTPGRLPDVELAAPGEAADATLSGRPSSLLYQLWGRLPLPDDPLLRTLRMP</sequence>
<dbReference type="EMBL" id="SNXZ01000001">
    <property type="protein sequence ID" value="TDQ05410.1"/>
    <property type="molecule type" value="Genomic_DNA"/>
</dbReference>
<dbReference type="InterPro" id="IPR024344">
    <property type="entry name" value="MDMPI_metal-binding"/>
</dbReference>
<dbReference type="GO" id="GO:0005886">
    <property type="term" value="C:plasma membrane"/>
    <property type="evidence" value="ECO:0007669"/>
    <property type="project" value="TreeGrafter"/>
</dbReference>
<dbReference type="Pfam" id="PF07398">
    <property type="entry name" value="MDMPI_C"/>
    <property type="match status" value="1"/>
</dbReference>
<evidence type="ECO:0000259" key="2">
    <source>
        <dbReference type="Pfam" id="PF11716"/>
    </source>
</evidence>
<protein>
    <submittedName>
        <fullName evidence="3">MDMPI-like protein</fullName>
    </submittedName>
</protein>
<dbReference type="Pfam" id="PF11716">
    <property type="entry name" value="MDMPI_N"/>
    <property type="match status" value="1"/>
</dbReference>
<evidence type="ECO:0000259" key="1">
    <source>
        <dbReference type="Pfam" id="PF07398"/>
    </source>
</evidence>
<dbReference type="SUPFAM" id="SSF109854">
    <property type="entry name" value="DinB/YfiT-like putative metalloenzymes"/>
    <property type="match status" value="1"/>
</dbReference>
<evidence type="ECO:0000313" key="3">
    <source>
        <dbReference type="EMBL" id="TDQ05410.1"/>
    </source>
</evidence>
<reference evidence="3 4" key="1">
    <citation type="submission" date="2019-03" db="EMBL/GenBank/DDBJ databases">
        <title>Genomic Encyclopedia of Type Strains, Phase IV (KMG-IV): sequencing the most valuable type-strain genomes for metagenomic binning, comparative biology and taxonomic classification.</title>
        <authorList>
            <person name="Goeker M."/>
        </authorList>
    </citation>
    <scope>NUCLEOTIDE SEQUENCE [LARGE SCALE GENOMIC DNA]</scope>
    <source>
        <strain evidence="3 4">DSM 45361</strain>
    </source>
</reference>
<proteinExistence type="predicted"/>
<dbReference type="Proteomes" id="UP000295444">
    <property type="component" value="Unassembled WGS sequence"/>
</dbReference>
<feature type="domain" description="MDMPI C-terminal" evidence="1">
    <location>
        <begin position="145"/>
        <end position="229"/>
    </location>
</feature>
<keyword evidence="4" id="KW-1185">Reference proteome</keyword>
<dbReference type="PANTHER" id="PTHR40758:SF1">
    <property type="entry name" value="CONSERVED PROTEIN"/>
    <property type="match status" value="1"/>
</dbReference>
<evidence type="ECO:0000313" key="4">
    <source>
        <dbReference type="Proteomes" id="UP000295444"/>
    </source>
</evidence>
<name>A0A4R6SP93_LABRH</name>
<accession>A0A4R6SP93</accession>
<dbReference type="AlphaFoldDB" id="A0A4R6SP93"/>
<feature type="domain" description="Mycothiol-dependent maleylpyruvate isomerase metal-binding" evidence="2">
    <location>
        <begin position="17"/>
        <end position="133"/>
    </location>
</feature>
<dbReference type="InterPro" id="IPR010872">
    <property type="entry name" value="MDMPI_C-term_domain"/>
</dbReference>
<dbReference type="PANTHER" id="PTHR40758">
    <property type="entry name" value="CONSERVED PROTEIN"/>
    <property type="match status" value="1"/>
</dbReference>
<comment type="caution">
    <text evidence="3">The sequence shown here is derived from an EMBL/GenBank/DDBJ whole genome shotgun (WGS) entry which is preliminary data.</text>
</comment>
<organism evidence="3 4">
    <name type="scientific">Labedaea rhizosphaerae</name>
    <dbReference type="NCBI Taxonomy" id="598644"/>
    <lineage>
        <taxon>Bacteria</taxon>
        <taxon>Bacillati</taxon>
        <taxon>Actinomycetota</taxon>
        <taxon>Actinomycetes</taxon>
        <taxon>Pseudonocardiales</taxon>
        <taxon>Pseudonocardiaceae</taxon>
        <taxon>Labedaea</taxon>
    </lineage>
</organism>